<dbReference type="KEGG" id="tsin:OXH18_04495"/>
<dbReference type="Proteomes" id="UP001163152">
    <property type="component" value="Chromosome"/>
</dbReference>
<gene>
    <name evidence="2" type="ORF">OXH18_04495</name>
</gene>
<feature type="transmembrane region" description="Helical" evidence="1">
    <location>
        <begin position="112"/>
        <end position="130"/>
    </location>
</feature>
<keyword evidence="1" id="KW-0472">Membrane</keyword>
<name>A0A9E9C8C3_9CYAN</name>
<reference evidence="2" key="1">
    <citation type="submission" date="2022-12" db="EMBL/GenBank/DDBJ databases">
        <title>Polyphasic identification of a Novel Hot-Spring Cyanobacterium Ocullathermofonsia sinensis gen nov. sp. nov. and Genomic Insights on its Adaptations to the Thermal Habitat.</title>
        <authorList>
            <person name="Daroch M."/>
            <person name="Tang J."/>
            <person name="Jiang Y."/>
        </authorList>
    </citation>
    <scope>NUCLEOTIDE SEQUENCE</scope>
    <source>
        <strain evidence="2">PKUAC-SCTA174</strain>
    </source>
</reference>
<keyword evidence="1" id="KW-1133">Transmembrane helix</keyword>
<sequence>MKRDRVFGEIYTIDQDTGLYMIEIALDQYGDIFNEWDPAPFKRRALDPDLELYLEGSSEEIPLRHPVELYFLLPKGSRDERLEEETRHGLKNSFIFKRYLLRKELEKTNTQMLRCVVLGFAFLAFGTLSSEQLGEGLLSLLSEALLIGGWVFLWEAVSLFFFTNRELYHRYQLYRRLQNAPVIFRETEES</sequence>
<evidence type="ECO:0000313" key="2">
    <source>
        <dbReference type="EMBL" id="WAL61264.1"/>
    </source>
</evidence>
<feature type="transmembrane region" description="Helical" evidence="1">
    <location>
        <begin position="136"/>
        <end position="162"/>
    </location>
</feature>
<dbReference type="AlphaFoldDB" id="A0A9E9C8C3"/>
<proteinExistence type="predicted"/>
<dbReference type="EMBL" id="CP113797">
    <property type="protein sequence ID" value="WAL61264.1"/>
    <property type="molecule type" value="Genomic_DNA"/>
</dbReference>
<accession>A0A9E9C8C3</accession>
<keyword evidence="1" id="KW-0812">Transmembrane</keyword>
<evidence type="ECO:0000256" key="1">
    <source>
        <dbReference type="SAM" id="Phobius"/>
    </source>
</evidence>
<dbReference type="RefSeq" id="WP_268611218.1">
    <property type="nucleotide sequence ID" value="NZ_CP113797.1"/>
</dbReference>
<organism evidence="2 3">
    <name type="scientific">Thermocoleostomius sinensis A174</name>
    <dbReference type="NCBI Taxonomy" id="2016057"/>
    <lineage>
        <taxon>Bacteria</taxon>
        <taxon>Bacillati</taxon>
        <taxon>Cyanobacteriota</taxon>
        <taxon>Cyanophyceae</taxon>
        <taxon>Oculatellales</taxon>
        <taxon>Oculatellaceae</taxon>
        <taxon>Thermocoleostomius</taxon>
    </lineage>
</organism>
<protein>
    <submittedName>
        <fullName evidence="2">Uncharacterized protein</fullName>
    </submittedName>
</protein>
<evidence type="ECO:0000313" key="3">
    <source>
        <dbReference type="Proteomes" id="UP001163152"/>
    </source>
</evidence>
<keyword evidence="3" id="KW-1185">Reference proteome</keyword>